<protein>
    <submittedName>
        <fullName evidence="9">Glycosyltransferase family 39 protein</fullName>
    </submittedName>
</protein>
<feature type="transmembrane region" description="Helical" evidence="8">
    <location>
        <begin position="321"/>
        <end position="343"/>
    </location>
</feature>
<keyword evidence="5 8" id="KW-0812">Transmembrane</keyword>
<evidence type="ECO:0000256" key="3">
    <source>
        <dbReference type="ARBA" id="ARBA00022676"/>
    </source>
</evidence>
<feature type="transmembrane region" description="Helical" evidence="8">
    <location>
        <begin position="227"/>
        <end position="246"/>
    </location>
</feature>
<feature type="transmembrane region" description="Helical" evidence="8">
    <location>
        <begin position="152"/>
        <end position="168"/>
    </location>
</feature>
<dbReference type="InterPro" id="IPR050297">
    <property type="entry name" value="LipidA_mod_glycosyltrf_83"/>
</dbReference>
<dbReference type="GO" id="GO:0005886">
    <property type="term" value="C:plasma membrane"/>
    <property type="evidence" value="ECO:0007669"/>
    <property type="project" value="UniProtKB-SubCell"/>
</dbReference>
<dbReference type="PANTHER" id="PTHR33908">
    <property type="entry name" value="MANNOSYLTRANSFERASE YKCB-RELATED"/>
    <property type="match status" value="1"/>
</dbReference>
<evidence type="ECO:0000256" key="1">
    <source>
        <dbReference type="ARBA" id="ARBA00004651"/>
    </source>
</evidence>
<feature type="transmembrane region" description="Helical" evidence="8">
    <location>
        <begin position="129"/>
        <end position="146"/>
    </location>
</feature>
<evidence type="ECO:0000256" key="6">
    <source>
        <dbReference type="ARBA" id="ARBA00022989"/>
    </source>
</evidence>
<evidence type="ECO:0000256" key="2">
    <source>
        <dbReference type="ARBA" id="ARBA00022475"/>
    </source>
</evidence>
<feature type="transmembrane region" description="Helical" evidence="8">
    <location>
        <begin position="97"/>
        <end position="117"/>
    </location>
</feature>
<feature type="transmembrane region" description="Helical" evidence="8">
    <location>
        <begin position="12"/>
        <end position="30"/>
    </location>
</feature>
<accession>A0A7G9GB04</accession>
<feature type="transmembrane region" description="Helical" evidence="8">
    <location>
        <begin position="422"/>
        <end position="440"/>
    </location>
</feature>
<keyword evidence="2" id="KW-1003">Cell membrane</keyword>
<evidence type="ECO:0000256" key="7">
    <source>
        <dbReference type="ARBA" id="ARBA00023136"/>
    </source>
</evidence>
<feature type="transmembrane region" description="Helical" evidence="8">
    <location>
        <begin position="71"/>
        <end position="91"/>
    </location>
</feature>
<evidence type="ECO:0000256" key="8">
    <source>
        <dbReference type="SAM" id="Phobius"/>
    </source>
</evidence>
<evidence type="ECO:0000256" key="4">
    <source>
        <dbReference type="ARBA" id="ARBA00022679"/>
    </source>
</evidence>
<dbReference type="EMBL" id="CP060635">
    <property type="protein sequence ID" value="QNM07986.1"/>
    <property type="molecule type" value="Genomic_DNA"/>
</dbReference>
<keyword evidence="3" id="KW-0328">Glycosyltransferase</keyword>
<comment type="subcellular location">
    <subcellularLocation>
        <location evidence="1">Cell membrane</location>
        <topology evidence="1">Multi-pass membrane protein</topology>
    </subcellularLocation>
</comment>
<feature type="transmembrane region" description="Helical" evidence="8">
    <location>
        <begin position="198"/>
        <end position="215"/>
    </location>
</feature>
<feature type="transmembrane region" description="Helical" evidence="8">
    <location>
        <begin position="355"/>
        <end position="374"/>
    </location>
</feature>
<sequence length="452" mass="51559">MKDHTYRLIRTAEVLLFFCICFVTAATLKVEHAPDEAMRYVIPQFIEKYHHLPTGLEPELIHPAWGFSYAVYPYLTSIISAFFMQIASFFSGGTASLLLAARLVSVLSGTASLFLFFKIGELLFDNKKSVVMLATFCGFLPQFLFLSSYQNNDSFAVFTVALIIYFWLKGLKNRWRLSTCIGLGISCGLCALSYYNAYVFLLTTILLFFMSLLIYKEKLAKILKKALLVFAAAFLVGGWFFIRNAVLHDGDFLGMRTIQESAEEHAQEDFKPSLKQTPASQGLSFADTFIHVYPGHQANWIFSTVCSFIGSFSYMTVRLSYLLYGLYVALFAIGFLLFFFLALRRSWWKDKIRRLLFLTLTLSILITLVLVMFNTYYSDYQAQGRYLMPALIPLMILITDGYGTALPTAAHAKTALRNRRTILFAVILVLYMLLFFISYFKYLVPGCLDFQT</sequence>
<evidence type="ECO:0000313" key="10">
    <source>
        <dbReference type="Proteomes" id="UP000515860"/>
    </source>
</evidence>
<dbReference type="GO" id="GO:0009103">
    <property type="term" value="P:lipopolysaccharide biosynthetic process"/>
    <property type="evidence" value="ECO:0007669"/>
    <property type="project" value="UniProtKB-ARBA"/>
</dbReference>
<organism evidence="9 10">
    <name type="scientific">Wansuia hejianensis</name>
    <dbReference type="NCBI Taxonomy" id="2763667"/>
    <lineage>
        <taxon>Bacteria</taxon>
        <taxon>Bacillati</taxon>
        <taxon>Bacillota</taxon>
        <taxon>Clostridia</taxon>
        <taxon>Lachnospirales</taxon>
        <taxon>Lachnospiraceae</taxon>
        <taxon>Wansuia</taxon>
    </lineage>
</organism>
<dbReference type="PANTHER" id="PTHR33908:SF11">
    <property type="entry name" value="MEMBRANE PROTEIN"/>
    <property type="match status" value="1"/>
</dbReference>
<dbReference type="AlphaFoldDB" id="A0A7G9GB04"/>
<name>A0A7G9GB04_9FIRM</name>
<keyword evidence="10" id="KW-1185">Reference proteome</keyword>
<evidence type="ECO:0000313" key="9">
    <source>
        <dbReference type="EMBL" id="QNM07986.1"/>
    </source>
</evidence>
<dbReference type="KEGG" id="whj:H9Q79_13890"/>
<dbReference type="GO" id="GO:0016763">
    <property type="term" value="F:pentosyltransferase activity"/>
    <property type="evidence" value="ECO:0007669"/>
    <property type="project" value="TreeGrafter"/>
</dbReference>
<evidence type="ECO:0000256" key="5">
    <source>
        <dbReference type="ARBA" id="ARBA00022692"/>
    </source>
</evidence>
<keyword evidence="7 8" id="KW-0472">Membrane</keyword>
<dbReference type="Proteomes" id="UP000515860">
    <property type="component" value="Chromosome"/>
</dbReference>
<proteinExistence type="predicted"/>
<feature type="transmembrane region" description="Helical" evidence="8">
    <location>
        <begin position="386"/>
        <end position="410"/>
    </location>
</feature>
<dbReference type="RefSeq" id="WP_249328543.1">
    <property type="nucleotide sequence ID" value="NZ_CP060635.1"/>
</dbReference>
<reference evidence="9 10" key="1">
    <citation type="submission" date="2020-08" db="EMBL/GenBank/DDBJ databases">
        <authorList>
            <person name="Liu C."/>
            <person name="Sun Q."/>
        </authorList>
    </citation>
    <scope>NUCLEOTIDE SEQUENCE [LARGE SCALE GENOMIC DNA]</scope>
    <source>
        <strain evidence="9 10">NSJ-29</strain>
    </source>
</reference>
<keyword evidence="4 9" id="KW-0808">Transferase</keyword>
<gene>
    <name evidence="9" type="ORF">H9Q79_13890</name>
</gene>
<keyword evidence="6 8" id="KW-1133">Transmembrane helix</keyword>